<evidence type="ECO:0000313" key="6">
    <source>
        <dbReference type="EMBL" id="KAE8387418.1"/>
    </source>
</evidence>
<evidence type="ECO:0000256" key="1">
    <source>
        <dbReference type="ARBA" id="ARBA00022723"/>
    </source>
</evidence>
<keyword evidence="3" id="KW-0833">Ubl conjugation pathway</keyword>
<dbReference type="EMBL" id="ML735293">
    <property type="protein sequence ID" value="KAE8387418.1"/>
    <property type="molecule type" value="Genomic_DNA"/>
</dbReference>
<dbReference type="Proteomes" id="UP000326877">
    <property type="component" value="Unassembled WGS sequence"/>
</dbReference>
<evidence type="ECO:0000256" key="3">
    <source>
        <dbReference type="ARBA" id="ARBA00022786"/>
    </source>
</evidence>
<dbReference type="PANTHER" id="PTHR11685">
    <property type="entry name" value="RBR FAMILY RING FINGER AND IBR DOMAIN-CONTAINING"/>
    <property type="match status" value="1"/>
</dbReference>
<keyword evidence="4" id="KW-0862">Zinc</keyword>
<dbReference type="AlphaFoldDB" id="A0A5N7C0M9"/>
<dbReference type="GO" id="GO:0008270">
    <property type="term" value="F:zinc ion binding"/>
    <property type="evidence" value="ECO:0007669"/>
    <property type="project" value="UniProtKB-KW"/>
</dbReference>
<dbReference type="GO" id="GO:0004842">
    <property type="term" value="F:ubiquitin-protein transferase activity"/>
    <property type="evidence" value="ECO:0007669"/>
    <property type="project" value="InterPro"/>
</dbReference>
<dbReference type="CDD" id="cd22584">
    <property type="entry name" value="Rcat_RBR_unk"/>
    <property type="match status" value="1"/>
</dbReference>
<evidence type="ECO:0000259" key="5">
    <source>
        <dbReference type="Pfam" id="PF01485"/>
    </source>
</evidence>
<name>A0A5N7C0M9_PETAA</name>
<dbReference type="CDD" id="cd20335">
    <property type="entry name" value="BRcat_RBR"/>
    <property type="match status" value="1"/>
</dbReference>
<dbReference type="OrthoDB" id="9977870at2759"/>
<accession>A0A5N7C0M9</accession>
<keyword evidence="1" id="KW-0479">Metal-binding</keyword>
<dbReference type="Gene3D" id="1.20.120.1750">
    <property type="match status" value="1"/>
</dbReference>
<dbReference type="Pfam" id="PF01485">
    <property type="entry name" value="IBR"/>
    <property type="match status" value="1"/>
</dbReference>
<gene>
    <name evidence="6" type="ORF">BDV23DRAFT_174660</name>
</gene>
<organism evidence="6">
    <name type="scientific">Petromyces alliaceus</name>
    <name type="common">Aspergillus alliaceus</name>
    <dbReference type="NCBI Taxonomy" id="209559"/>
    <lineage>
        <taxon>Eukaryota</taxon>
        <taxon>Fungi</taxon>
        <taxon>Dikarya</taxon>
        <taxon>Ascomycota</taxon>
        <taxon>Pezizomycotina</taxon>
        <taxon>Eurotiomycetes</taxon>
        <taxon>Eurotiomycetidae</taxon>
        <taxon>Eurotiales</taxon>
        <taxon>Aspergillaceae</taxon>
        <taxon>Aspergillus</taxon>
        <taxon>Aspergillus subgen. Circumdati</taxon>
    </lineage>
</organism>
<evidence type="ECO:0000256" key="4">
    <source>
        <dbReference type="ARBA" id="ARBA00022833"/>
    </source>
</evidence>
<dbReference type="InterPro" id="IPR031127">
    <property type="entry name" value="E3_UB_ligase_RBR"/>
</dbReference>
<sequence>MACILEPGIDQSTADLIIQLQLEDADEQIAFQVQNEELESISQFLLDRRMAMNFAAAVQADENILDESVLEEENTAKDRNIACHWTDNGCSLAPGDHQSDAGSMALDDETLDKLQILYMSGQEGYNNIHCVGISSEETEQGESSAWAAQRVRQSIPLHRCVACREEYRRSCLEDLSNASMTVESLFPPRCCRKPINKKKIEFETPNRTYCHSPECSTFIDTSHIGREVATCPNCRRTTCASCKGRAHIGDCPNDSAMQHLLVLAEQNGWQQYYSCWQLVELVHGCNHMTCFCGAQFCYNCGERWRSCACKQWDEHRLLARAYQIINLEANPPLAATPPVIAEPEPETPVVEVGGAWTQPEDFRHLPETYEVQEQARAAAETPVSIEKRPKFVRSPHRCEECSHRLPQYIFECRQCRPQACNRCRRNRL</sequence>
<feature type="domain" description="IBR" evidence="5">
    <location>
        <begin position="196"/>
        <end position="249"/>
    </location>
</feature>
<dbReference type="InterPro" id="IPR002867">
    <property type="entry name" value="IBR_dom"/>
</dbReference>
<dbReference type="SUPFAM" id="SSF57850">
    <property type="entry name" value="RING/U-box"/>
    <property type="match status" value="1"/>
</dbReference>
<evidence type="ECO:0000256" key="2">
    <source>
        <dbReference type="ARBA" id="ARBA00022771"/>
    </source>
</evidence>
<proteinExistence type="predicted"/>
<keyword evidence="2" id="KW-0863">Zinc-finger</keyword>
<dbReference type="GO" id="GO:0016567">
    <property type="term" value="P:protein ubiquitination"/>
    <property type="evidence" value="ECO:0007669"/>
    <property type="project" value="InterPro"/>
</dbReference>
<protein>
    <recommendedName>
        <fullName evidence="5">IBR domain-containing protein</fullName>
    </recommendedName>
</protein>
<reference evidence="6" key="1">
    <citation type="submission" date="2019-04" db="EMBL/GenBank/DDBJ databases">
        <title>Friends and foes A comparative genomics studyof 23 Aspergillus species from section Flavi.</title>
        <authorList>
            <consortium name="DOE Joint Genome Institute"/>
            <person name="Kjaerbolling I."/>
            <person name="Vesth T."/>
            <person name="Frisvad J.C."/>
            <person name="Nybo J.L."/>
            <person name="Theobald S."/>
            <person name="Kildgaard S."/>
            <person name="Isbrandt T."/>
            <person name="Kuo A."/>
            <person name="Sato A."/>
            <person name="Lyhne E.K."/>
            <person name="Kogle M.E."/>
            <person name="Wiebenga A."/>
            <person name="Kun R.S."/>
            <person name="Lubbers R.J."/>
            <person name="Makela M.R."/>
            <person name="Barry K."/>
            <person name="Chovatia M."/>
            <person name="Clum A."/>
            <person name="Daum C."/>
            <person name="Haridas S."/>
            <person name="He G."/>
            <person name="LaButti K."/>
            <person name="Lipzen A."/>
            <person name="Mondo S."/>
            <person name="Riley R."/>
            <person name="Salamov A."/>
            <person name="Simmons B.A."/>
            <person name="Magnuson J.K."/>
            <person name="Henrissat B."/>
            <person name="Mortensen U.H."/>
            <person name="Larsen T.O."/>
            <person name="Devries R.P."/>
            <person name="Grigoriev I.V."/>
            <person name="Machida M."/>
            <person name="Baker S.E."/>
            <person name="Andersen M.R."/>
        </authorList>
    </citation>
    <scope>NUCLEOTIDE SEQUENCE [LARGE SCALE GENOMIC DNA]</scope>
    <source>
        <strain evidence="6">IBT 14317</strain>
    </source>
</reference>